<keyword evidence="1" id="KW-0472">Membrane</keyword>
<gene>
    <name evidence="2" type="ORF">B0T17DRAFT_520660</name>
</gene>
<sequence length="138" mass="14965">MLVLSPTISTAYDESSSATMTSGLAFFFIFLFLVFFSSPAVSFSMAASLGDAFAVPTLPQVQPPSTWKCLTNPVIDPWLSTPWMTTLVLCRLLLARLVSSVLLAVVVFDFFGSLLPLPFDGLELSLIAISSSFIFLLL</sequence>
<keyword evidence="3" id="KW-1185">Reference proteome</keyword>
<evidence type="ECO:0000313" key="2">
    <source>
        <dbReference type="EMBL" id="KAK0637103.1"/>
    </source>
</evidence>
<feature type="transmembrane region" description="Helical" evidence="1">
    <location>
        <begin position="93"/>
        <end position="115"/>
    </location>
</feature>
<evidence type="ECO:0000256" key="1">
    <source>
        <dbReference type="SAM" id="Phobius"/>
    </source>
</evidence>
<evidence type="ECO:0000313" key="3">
    <source>
        <dbReference type="Proteomes" id="UP001174934"/>
    </source>
</evidence>
<organism evidence="2 3">
    <name type="scientific">Bombardia bombarda</name>
    <dbReference type="NCBI Taxonomy" id="252184"/>
    <lineage>
        <taxon>Eukaryota</taxon>
        <taxon>Fungi</taxon>
        <taxon>Dikarya</taxon>
        <taxon>Ascomycota</taxon>
        <taxon>Pezizomycotina</taxon>
        <taxon>Sordariomycetes</taxon>
        <taxon>Sordariomycetidae</taxon>
        <taxon>Sordariales</taxon>
        <taxon>Lasiosphaeriaceae</taxon>
        <taxon>Bombardia</taxon>
    </lineage>
</organism>
<comment type="caution">
    <text evidence="2">The sequence shown here is derived from an EMBL/GenBank/DDBJ whole genome shotgun (WGS) entry which is preliminary data.</text>
</comment>
<keyword evidence="1" id="KW-0812">Transmembrane</keyword>
<reference evidence="2" key="1">
    <citation type="submission" date="2023-06" db="EMBL/GenBank/DDBJ databases">
        <title>Genome-scale phylogeny and comparative genomics of the fungal order Sordariales.</title>
        <authorList>
            <consortium name="Lawrence Berkeley National Laboratory"/>
            <person name="Hensen N."/>
            <person name="Bonometti L."/>
            <person name="Westerberg I."/>
            <person name="Brannstrom I.O."/>
            <person name="Guillou S."/>
            <person name="Cros-Aarteil S."/>
            <person name="Calhoun S."/>
            <person name="Haridas S."/>
            <person name="Kuo A."/>
            <person name="Mondo S."/>
            <person name="Pangilinan J."/>
            <person name="Riley R."/>
            <person name="LaButti K."/>
            <person name="Andreopoulos B."/>
            <person name="Lipzen A."/>
            <person name="Chen C."/>
            <person name="Yanf M."/>
            <person name="Daum C."/>
            <person name="Ng V."/>
            <person name="Clum A."/>
            <person name="Steindorff A."/>
            <person name="Ohm R."/>
            <person name="Martin F."/>
            <person name="Silar P."/>
            <person name="Natvig D."/>
            <person name="Lalanne C."/>
            <person name="Gautier V."/>
            <person name="Ament-velasquez S.L."/>
            <person name="Kruys A."/>
            <person name="Hutchinson M.I."/>
            <person name="Powell A.J."/>
            <person name="Barry K."/>
            <person name="Miller A.N."/>
            <person name="Grigoriev I.V."/>
            <person name="Debuchy R."/>
            <person name="Gladieux P."/>
            <person name="Thoren M.H."/>
            <person name="Johannesson H."/>
        </authorList>
    </citation>
    <scope>NUCLEOTIDE SEQUENCE</scope>
    <source>
        <strain evidence="2">SMH3391-2</strain>
    </source>
</reference>
<keyword evidence="1" id="KW-1133">Transmembrane helix</keyword>
<protein>
    <submittedName>
        <fullName evidence="2">Uncharacterized protein</fullName>
    </submittedName>
</protein>
<proteinExistence type="predicted"/>
<feature type="transmembrane region" description="Helical" evidence="1">
    <location>
        <begin position="20"/>
        <end position="41"/>
    </location>
</feature>
<feature type="non-terminal residue" evidence="2">
    <location>
        <position position="138"/>
    </location>
</feature>
<dbReference type="EMBL" id="JAULSR010000001">
    <property type="protein sequence ID" value="KAK0637103.1"/>
    <property type="molecule type" value="Genomic_DNA"/>
</dbReference>
<name>A0AA40CGX6_9PEZI</name>
<dbReference type="Proteomes" id="UP001174934">
    <property type="component" value="Unassembled WGS sequence"/>
</dbReference>
<dbReference type="AlphaFoldDB" id="A0AA40CGX6"/>
<accession>A0AA40CGX6</accession>